<comment type="caution">
    <text evidence="1">The sequence shown here is derived from an EMBL/GenBank/DDBJ whole genome shotgun (WGS) entry which is preliminary data.</text>
</comment>
<dbReference type="EMBL" id="MKZS01000001">
    <property type="protein sequence ID" value="OLT57744.1"/>
    <property type="molecule type" value="Genomic_DNA"/>
</dbReference>
<name>A0A1U7MVQ5_9CYAN</name>
<gene>
    <name evidence="1" type="ORF">BJP37_00490</name>
</gene>
<dbReference type="AlphaFoldDB" id="A0A1U7MVQ5"/>
<organism evidence="1 2">
    <name type="scientific">Moorena bouillonii PNG</name>
    <dbReference type="NCBI Taxonomy" id="568701"/>
    <lineage>
        <taxon>Bacteria</taxon>
        <taxon>Bacillati</taxon>
        <taxon>Cyanobacteriota</taxon>
        <taxon>Cyanophyceae</taxon>
        <taxon>Coleofasciculales</taxon>
        <taxon>Coleofasciculaceae</taxon>
        <taxon>Moorena</taxon>
    </lineage>
</organism>
<dbReference type="Proteomes" id="UP000186657">
    <property type="component" value="Unassembled WGS sequence"/>
</dbReference>
<sequence length="104" mass="11679">MPSVPTPVSEVSDLRPLSNLFEIVNQQHGQQWLGSSVGLEPAAFRFNLLSTPEKLLVKSWIRERGDGFRFPNGMFMSMSDDFFKVDAVVKPSVTPNFSQYQSLA</sequence>
<proteinExistence type="predicted"/>
<protein>
    <submittedName>
        <fullName evidence="1">Uncharacterized protein</fullName>
    </submittedName>
</protein>
<keyword evidence="2" id="KW-1185">Reference proteome</keyword>
<accession>A0A1U7MVQ5</accession>
<evidence type="ECO:0000313" key="2">
    <source>
        <dbReference type="Proteomes" id="UP000186657"/>
    </source>
</evidence>
<reference evidence="1 2" key="1">
    <citation type="submission" date="2016-10" db="EMBL/GenBank/DDBJ databases">
        <title>Comparative genomics uncovers the prolific and rare metabolic potential of the cyanobacterial genus Moorea.</title>
        <authorList>
            <person name="Leao T."/>
            <person name="Castelao G."/>
            <person name="Korobeynikov A."/>
            <person name="Monroe E.A."/>
            <person name="Podell S."/>
            <person name="Glukhov E."/>
            <person name="Allen E."/>
            <person name="Gerwick W.H."/>
            <person name="Gerwick L."/>
        </authorList>
    </citation>
    <scope>NUCLEOTIDE SEQUENCE [LARGE SCALE GENOMIC DNA]</scope>
    <source>
        <strain evidence="1 2">PNG5-198</strain>
    </source>
</reference>
<evidence type="ECO:0000313" key="1">
    <source>
        <dbReference type="EMBL" id="OLT57744.1"/>
    </source>
</evidence>